<accession>A0ABV6KNE9</accession>
<keyword evidence="11" id="KW-1185">Reference proteome</keyword>
<comment type="catalytic activity">
    <reaction evidence="6">
        <text>Preferential cleavage: (Ac)2-L-Lys-D-Ala-|-D-Ala. Also transpeptidation of peptidyl-alanyl moieties that are N-acyl substituents of D-alanine.</text>
        <dbReference type="EC" id="3.4.16.4"/>
    </reaction>
</comment>
<evidence type="ECO:0000256" key="4">
    <source>
        <dbReference type="ARBA" id="ARBA00012448"/>
    </source>
</evidence>
<comment type="pathway">
    <text evidence="2">Cell wall biogenesis; peptidoglycan biosynthesis.</text>
</comment>
<evidence type="ECO:0000256" key="2">
    <source>
        <dbReference type="ARBA" id="ARBA00004752"/>
    </source>
</evidence>
<dbReference type="Pfam" id="PF03717">
    <property type="entry name" value="PBP_dimer"/>
    <property type="match status" value="1"/>
</dbReference>
<evidence type="ECO:0000256" key="7">
    <source>
        <dbReference type="SAM" id="MobiDB-lite"/>
    </source>
</evidence>
<keyword evidence="8" id="KW-0812">Transmembrane</keyword>
<feature type="domain" description="PASTA" evidence="9">
    <location>
        <begin position="594"/>
        <end position="654"/>
    </location>
</feature>
<feature type="domain" description="PASTA" evidence="9">
    <location>
        <begin position="655"/>
        <end position="711"/>
    </location>
</feature>
<dbReference type="CDD" id="cd06575">
    <property type="entry name" value="PASTA_Pbp2x-like_2"/>
    <property type="match status" value="1"/>
</dbReference>
<keyword evidence="5 8" id="KW-0472">Membrane</keyword>
<dbReference type="SUPFAM" id="SSF56519">
    <property type="entry name" value="Penicillin binding protein dimerisation domain"/>
    <property type="match status" value="1"/>
</dbReference>
<evidence type="ECO:0000256" key="3">
    <source>
        <dbReference type="ARBA" id="ARBA00007171"/>
    </source>
</evidence>
<evidence type="ECO:0000256" key="5">
    <source>
        <dbReference type="ARBA" id="ARBA00023136"/>
    </source>
</evidence>
<dbReference type="Gene3D" id="3.30.70.2110">
    <property type="match status" value="1"/>
</dbReference>
<sequence length="739" mass="80833">MTKKQPNMNVGAAILFIIFSLLFFVLIFRYVTILATGEVHGQNLSAIAQQKYEKEATIEATRGTIYDNNGEVIAEDTASFKLVAILDETLTTNPKNPRHVVDKEKTARELSKVIDLEESEIYRILSKEGAKQVEFGTKGRDISIQVKKEIENLKLPGITFIRGSKRFYPNGIFSSHVVGYVDVDEETNQTVGQLGIEKSMNEELTGINGKVNYPGDFWGDILPGGEENVTAAKDGYDIYLTLDKKIQSLLEDALNKVEEEYDPAKMVAVVADPKTGEILAMAQRPTFHPTTREGISDTWHNEVIENSFEPGSTMKIFTLAAAVQEGVFNPNEGYQSGSYKPTENSQRIHDHNGSGWGTISYLEGLQRSSNVAFAKLVKEKIGYDTFREYLTKFGFDQPTGIDLPNETSGKIVYQYPIDKITTGYGQGTAITPIQQIQAATAIANGGKMVKPHVIDKIVDPASGKTIKQTETEVVGTPISEETANQVLEYLETVVSSPKGTGYNRYNIEGYQVAGKTGTASMTQNGVYLNGKNDYVFSFLGMAPADDPRLIIYVAVQQPKVEHYSEGSIPVSMIFNPVMKNSLQYLNIEPAEQKEVEPITVPDFLNKNIGEAGEQITGFGAHSIVIGNGTSVIAQSPQAGEKILAGEKVFLVTDGDLTMPDVTGWSLRDVVKIASLANLQLNTTGSGYVTKQNISVGSVIAAGDHLVIHLKAPTDEETKLGDDASEETETEEGTEEQTEE</sequence>
<dbReference type="InterPro" id="IPR012338">
    <property type="entry name" value="Beta-lactam/transpept-like"/>
</dbReference>
<dbReference type="InterPro" id="IPR005543">
    <property type="entry name" value="PASTA_dom"/>
</dbReference>
<dbReference type="Gene3D" id="3.40.710.10">
    <property type="entry name" value="DD-peptidase/beta-lactamase superfamily"/>
    <property type="match status" value="1"/>
</dbReference>
<dbReference type="PROSITE" id="PS51178">
    <property type="entry name" value="PASTA"/>
    <property type="match status" value="2"/>
</dbReference>
<dbReference type="SMART" id="SM00740">
    <property type="entry name" value="PASTA"/>
    <property type="match status" value="2"/>
</dbReference>
<dbReference type="InterPro" id="IPR005311">
    <property type="entry name" value="PBP_dimer"/>
</dbReference>
<comment type="subcellular location">
    <subcellularLocation>
        <location evidence="1">Membrane</location>
    </subcellularLocation>
</comment>
<dbReference type="Gene3D" id="2.20.70.70">
    <property type="match status" value="1"/>
</dbReference>
<comment type="caution">
    <text evidence="10">The sequence shown here is derived from an EMBL/GenBank/DDBJ whole genome shotgun (WGS) entry which is preliminary data.</text>
</comment>
<evidence type="ECO:0000313" key="10">
    <source>
        <dbReference type="EMBL" id="MFC0474831.1"/>
    </source>
</evidence>
<dbReference type="InterPro" id="IPR001460">
    <property type="entry name" value="PCN-bd_Tpept"/>
</dbReference>
<dbReference type="RefSeq" id="WP_160545677.1">
    <property type="nucleotide sequence ID" value="NZ_JBHLUU010000016.1"/>
</dbReference>
<dbReference type="SUPFAM" id="SSF56601">
    <property type="entry name" value="beta-lactamase/transpeptidase-like"/>
    <property type="match status" value="1"/>
</dbReference>
<gene>
    <name evidence="10" type="ORF">ACFFHF_05895</name>
</gene>
<dbReference type="Gene3D" id="3.90.1310.10">
    <property type="entry name" value="Penicillin-binding protein 2a (Domain 2)"/>
    <property type="match status" value="1"/>
</dbReference>
<feature type="compositionally biased region" description="Acidic residues" evidence="7">
    <location>
        <begin position="722"/>
        <end position="739"/>
    </location>
</feature>
<dbReference type="SUPFAM" id="SSF54184">
    <property type="entry name" value="Penicillin-binding protein 2x (pbp-2x), c-terminal domain"/>
    <property type="match status" value="2"/>
</dbReference>
<feature type="compositionally biased region" description="Basic and acidic residues" evidence="7">
    <location>
        <begin position="711"/>
        <end position="721"/>
    </location>
</feature>
<name>A0ABV6KNE9_9BACI</name>
<dbReference type="EMBL" id="JBHLUU010000016">
    <property type="protein sequence ID" value="MFC0474831.1"/>
    <property type="molecule type" value="Genomic_DNA"/>
</dbReference>
<evidence type="ECO:0000256" key="6">
    <source>
        <dbReference type="ARBA" id="ARBA00034000"/>
    </source>
</evidence>
<feature type="region of interest" description="Disordered" evidence="7">
    <location>
        <begin position="711"/>
        <end position="739"/>
    </location>
</feature>
<dbReference type="PANTHER" id="PTHR30627:SF26">
    <property type="entry name" value="PENICILLIN-BINDING PROTEIN 2B"/>
    <property type="match status" value="1"/>
</dbReference>
<dbReference type="Proteomes" id="UP001589738">
    <property type="component" value="Unassembled WGS sequence"/>
</dbReference>
<proteinExistence type="inferred from homology"/>
<evidence type="ECO:0000256" key="1">
    <source>
        <dbReference type="ARBA" id="ARBA00004370"/>
    </source>
</evidence>
<dbReference type="PANTHER" id="PTHR30627">
    <property type="entry name" value="PEPTIDOGLYCAN D,D-TRANSPEPTIDASE"/>
    <property type="match status" value="1"/>
</dbReference>
<dbReference type="EC" id="3.4.16.4" evidence="4"/>
<protein>
    <recommendedName>
        <fullName evidence="4">serine-type D-Ala-D-Ala carboxypeptidase</fullName>
        <ecNumber evidence="4">3.4.16.4</ecNumber>
    </recommendedName>
</protein>
<organism evidence="10 11">
    <name type="scientific">Robertmurraya beringensis</name>
    <dbReference type="NCBI Taxonomy" id="641660"/>
    <lineage>
        <taxon>Bacteria</taxon>
        <taxon>Bacillati</taxon>
        <taxon>Bacillota</taxon>
        <taxon>Bacilli</taxon>
        <taxon>Bacillales</taxon>
        <taxon>Bacillaceae</taxon>
        <taxon>Robertmurraya</taxon>
    </lineage>
</organism>
<reference evidence="10 11" key="1">
    <citation type="submission" date="2024-09" db="EMBL/GenBank/DDBJ databases">
        <authorList>
            <person name="Sun Q."/>
            <person name="Mori K."/>
        </authorList>
    </citation>
    <scope>NUCLEOTIDE SEQUENCE [LARGE SCALE GENOMIC DNA]</scope>
    <source>
        <strain evidence="10 11">CGMCC 1.9126</strain>
    </source>
</reference>
<keyword evidence="8" id="KW-1133">Transmembrane helix</keyword>
<dbReference type="InterPro" id="IPR036138">
    <property type="entry name" value="PBP_dimer_sf"/>
</dbReference>
<evidence type="ECO:0000259" key="9">
    <source>
        <dbReference type="PROSITE" id="PS51178"/>
    </source>
</evidence>
<comment type="similarity">
    <text evidence="3">Belongs to the transpeptidase family.</text>
</comment>
<dbReference type="CDD" id="cd06576">
    <property type="entry name" value="PASTA_Pbp2x-like_1"/>
    <property type="match status" value="1"/>
</dbReference>
<evidence type="ECO:0000256" key="8">
    <source>
        <dbReference type="SAM" id="Phobius"/>
    </source>
</evidence>
<dbReference type="Pfam" id="PF03793">
    <property type="entry name" value="PASTA"/>
    <property type="match status" value="2"/>
</dbReference>
<evidence type="ECO:0000313" key="11">
    <source>
        <dbReference type="Proteomes" id="UP001589738"/>
    </source>
</evidence>
<dbReference type="Pfam" id="PF00905">
    <property type="entry name" value="Transpeptidase"/>
    <property type="match status" value="1"/>
</dbReference>
<feature type="transmembrane region" description="Helical" evidence="8">
    <location>
        <begin position="12"/>
        <end position="31"/>
    </location>
</feature>
<dbReference type="InterPro" id="IPR050515">
    <property type="entry name" value="Beta-lactam/transpept"/>
</dbReference>